<keyword evidence="1" id="KW-0812">Transmembrane</keyword>
<feature type="transmembrane region" description="Helical" evidence="1">
    <location>
        <begin position="106"/>
        <end position="128"/>
    </location>
</feature>
<dbReference type="Proteomes" id="UP000309174">
    <property type="component" value="Unassembled WGS sequence"/>
</dbReference>
<name>A0A5C4J992_9ACTN</name>
<accession>A0A5C4J992</accession>
<evidence type="ECO:0000313" key="2">
    <source>
        <dbReference type="EMBL" id="TMQ96845.1"/>
    </source>
</evidence>
<feature type="transmembrane region" description="Helical" evidence="1">
    <location>
        <begin position="64"/>
        <end position="85"/>
    </location>
</feature>
<organism evidence="2 3">
    <name type="scientific">Actinomadura soli</name>
    <dbReference type="NCBI Taxonomy" id="2508997"/>
    <lineage>
        <taxon>Bacteria</taxon>
        <taxon>Bacillati</taxon>
        <taxon>Actinomycetota</taxon>
        <taxon>Actinomycetes</taxon>
        <taxon>Streptosporangiales</taxon>
        <taxon>Thermomonosporaceae</taxon>
        <taxon>Actinomadura</taxon>
    </lineage>
</organism>
<evidence type="ECO:0000256" key="1">
    <source>
        <dbReference type="SAM" id="Phobius"/>
    </source>
</evidence>
<feature type="transmembrane region" description="Helical" evidence="1">
    <location>
        <begin position="6"/>
        <end position="24"/>
    </location>
</feature>
<proteinExistence type="predicted"/>
<feature type="transmembrane region" description="Helical" evidence="1">
    <location>
        <begin position="36"/>
        <end position="58"/>
    </location>
</feature>
<dbReference type="EMBL" id="VCKW01000104">
    <property type="protein sequence ID" value="TMQ96845.1"/>
    <property type="molecule type" value="Genomic_DNA"/>
</dbReference>
<comment type="caution">
    <text evidence="2">The sequence shown here is derived from an EMBL/GenBank/DDBJ whole genome shotgun (WGS) entry which is preliminary data.</text>
</comment>
<evidence type="ECO:0000313" key="3">
    <source>
        <dbReference type="Proteomes" id="UP000309174"/>
    </source>
</evidence>
<reference evidence="2 3" key="1">
    <citation type="submission" date="2019-05" db="EMBL/GenBank/DDBJ databases">
        <title>Draft genome sequence of Actinomadura sp. 14C53.</title>
        <authorList>
            <person name="Saricaoglu S."/>
            <person name="Isik K."/>
        </authorList>
    </citation>
    <scope>NUCLEOTIDE SEQUENCE [LARGE SCALE GENOMIC DNA]</scope>
    <source>
        <strain evidence="2 3">14C53</strain>
    </source>
</reference>
<dbReference type="RefSeq" id="WP_138646789.1">
    <property type="nucleotide sequence ID" value="NZ_VCKW01000104.1"/>
</dbReference>
<protein>
    <recommendedName>
        <fullName evidence="4">Integral membrane protein</fullName>
    </recommendedName>
</protein>
<dbReference type="AlphaFoldDB" id="A0A5C4J992"/>
<evidence type="ECO:0008006" key="4">
    <source>
        <dbReference type="Google" id="ProtNLM"/>
    </source>
</evidence>
<gene>
    <name evidence="2" type="ORF">ETD83_20695</name>
</gene>
<sequence length="133" mass="13936">MEFAALAAWILAAVAGGYLLIIWMTHGGASTKVTRFPILIVVGHPLAALIGLAVWVLYVATGRAAYAWGAFAALLVVIIQGFMLFTRWLVGRGGRHARGIGQAFPATAVAVHGGVAVTTFVLVFLTVMEITGS</sequence>
<dbReference type="OrthoDB" id="4559777at2"/>
<keyword evidence="1" id="KW-1133">Transmembrane helix</keyword>
<keyword evidence="3" id="KW-1185">Reference proteome</keyword>
<keyword evidence="1" id="KW-0472">Membrane</keyword>